<dbReference type="GO" id="GO:0003677">
    <property type="term" value="F:DNA binding"/>
    <property type="evidence" value="ECO:0007669"/>
    <property type="project" value="UniProtKB-KW"/>
</dbReference>
<sequence>MIDLAIAIKNHLCHNGINTIGKKTNRQGDNYLDIKQIRYFIAIVENHFNLSQAAELLYVSQPTLSMMINDFEKRENIKLFKRKRGRIIGLTYLGDNYYKDAQKVLSLYDDMFLKLHDHSKGLKGSINIGIPPLILSVVFSEVMPKLILENPGIQFNLKEIGAYQLKNELLVGNVDVAVLLSPTGIADNLVETYEIQRSELSVCLSPRHRLASKKVIQWEDLTDEQLALFDPSFMVHHLVLEACERHQVRPNIILTSSSWDFMLNSTKINHNVLTICPKPITELYQLKDIKCIPMERPISWRVVLTRLRKKSYSEIEAYIMDDLLQSFFK</sequence>
<evidence type="ECO:0000256" key="1">
    <source>
        <dbReference type="ARBA" id="ARBA00009437"/>
    </source>
</evidence>
<accession>A0A9X8T586</accession>
<evidence type="ECO:0000313" key="7">
    <source>
        <dbReference type="Proteomes" id="UP000254559"/>
    </source>
</evidence>
<dbReference type="GO" id="GO:0003700">
    <property type="term" value="F:DNA-binding transcription factor activity"/>
    <property type="evidence" value="ECO:0007669"/>
    <property type="project" value="InterPro"/>
</dbReference>
<dbReference type="InterPro" id="IPR005119">
    <property type="entry name" value="LysR_subst-bd"/>
</dbReference>
<dbReference type="PANTHER" id="PTHR30419">
    <property type="entry name" value="HTH-TYPE TRANSCRIPTIONAL REGULATOR YBHD"/>
    <property type="match status" value="1"/>
</dbReference>
<dbReference type="PROSITE" id="PS50931">
    <property type="entry name" value="HTH_LYSR"/>
    <property type="match status" value="1"/>
</dbReference>
<dbReference type="PANTHER" id="PTHR30419:SF8">
    <property type="entry name" value="NITROGEN ASSIMILATION TRANSCRIPTIONAL ACTIVATOR-RELATED"/>
    <property type="match status" value="1"/>
</dbReference>
<dbReference type="EMBL" id="UHFO01000001">
    <property type="protein sequence ID" value="SUN64700.1"/>
    <property type="molecule type" value="Genomic_DNA"/>
</dbReference>
<comment type="similarity">
    <text evidence="1">Belongs to the LysR transcriptional regulatory family.</text>
</comment>
<dbReference type="Gene3D" id="1.10.10.10">
    <property type="entry name" value="Winged helix-like DNA-binding domain superfamily/Winged helix DNA-binding domain"/>
    <property type="match status" value="1"/>
</dbReference>
<keyword evidence="4" id="KW-0804">Transcription</keyword>
<dbReference type="Pfam" id="PF00126">
    <property type="entry name" value="HTH_1"/>
    <property type="match status" value="1"/>
</dbReference>
<comment type="caution">
    <text evidence="6">The sequence shown here is derived from an EMBL/GenBank/DDBJ whole genome shotgun (WGS) entry which is preliminary data.</text>
</comment>
<dbReference type="Proteomes" id="UP000254559">
    <property type="component" value="Unassembled WGS sequence"/>
</dbReference>
<protein>
    <submittedName>
        <fullName evidence="6">LysR family transcriptional regulator</fullName>
    </submittedName>
</protein>
<evidence type="ECO:0000256" key="2">
    <source>
        <dbReference type="ARBA" id="ARBA00023015"/>
    </source>
</evidence>
<evidence type="ECO:0000256" key="3">
    <source>
        <dbReference type="ARBA" id="ARBA00023125"/>
    </source>
</evidence>
<evidence type="ECO:0000313" key="6">
    <source>
        <dbReference type="EMBL" id="SUN64700.1"/>
    </source>
</evidence>
<dbReference type="AlphaFoldDB" id="A0A9X8T586"/>
<gene>
    <name evidence="6" type="primary">cynR_2</name>
    <name evidence="6" type="ORF">NCTC11564_01837</name>
</gene>
<dbReference type="SUPFAM" id="SSF53850">
    <property type="entry name" value="Periplasmic binding protein-like II"/>
    <property type="match status" value="1"/>
</dbReference>
<name>A0A9X8T586_STREQ</name>
<dbReference type="GO" id="GO:0005829">
    <property type="term" value="C:cytosol"/>
    <property type="evidence" value="ECO:0007669"/>
    <property type="project" value="TreeGrafter"/>
</dbReference>
<evidence type="ECO:0000259" key="5">
    <source>
        <dbReference type="PROSITE" id="PS50931"/>
    </source>
</evidence>
<dbReference type="Pfam" id="PF03466">
    <property type="entry name" value="LysR_substrate"/>
    <property type="match status" value="1"/>
</dbReference>
<dbReference type="InterPro" id="IPR050950">
    <property type="entry name" value="HTH-type_LysR_regulators"/>
</dbReference>
<keyword evidence="2" id="KW-0805">Transcription regulation</keyword>
<dbReference type="SUPFAM" id="SSF46785">
    <property type="entry name" value="Winged helix' DNA-binding domain"/>
    <property type="match status" value="1"/>
</dbReference>
<organism evidence="6 7">
    <name type="scientific">Streptococcus dysgalactiae subsp. equisimilis</name>
    <name type="common">Streptococcus equisimilis</name>
    <dbReference type="NCBI Taxonomy" id="119602"/>
    <lineage>
        <taxon>Bacteria</taxon>
        <taxon>Bacillati</taxon>
        <taxon>Bacillota</taxon>
        <taxon>Bacilli</taxon>
        <taxon>Lactobacillales</taxon>
        <taxon>Streptococcaceae</taxon>
        <taxon>Streptococcus</taxon>
    </lineage>
</organism>
<dbReference type="InterPro" id="IPR036388">
    <property type="entry name" value="WH-like_DNA-bd_sf"/>
</dbReference>
<evidence type="ECO:0000256" key="4">
    <source>
        <dbReference type="ARBA" id="ARBA00023163"/>
    </source>
</evidence>
<reference evidence="6 7" key="1">
    <citation type="submission" date="2018-06" db="EMBL/GenBank/DDBJ databases">
        <authorList>
            <consortium name="Pathogen Informatics"/>
            <person name="Doyle S."/>
        </authorList>
    </citation>
    <scope>NUCLEOTIDE SEQUENCE [LARGE SCALE GENOMIC DNA]</scope>
    <source>
        <strain evidence="6 7">NCTC11564</strain>
    </source>
</reference>
<dbReference type="InterPro" id="IPR036390">
    <property type="entry name" value="WH_DNA-bd_sf"/>
</dbReference>
<proteinExistence type="inferred from homology"/>
<keyword evidence="3" id="KW-0238">DNA-binding</keyword>
<dbReference type="Gene3D" id="3.40.190.290">
    <property type="match status" value="1"/>
</dbReference>
<feature type="domain" description="HTH lysR-type" evidence="5">
    <location>
        <begin position="32"/>
        <end position="90"/>
    </location>
</feature>
<dbReference type="InterPro" id="IPR000847">
    <property type="entry name" value="LysR_HTH_N"/>
</dbReference>